<comment type="caution">
    <text evidence="2">The sequence shown here is derived from an EMBL/GenBank/DDBJ whole genome shotgun (WGS) entry which is preliminary data.</text>
</comment>
<dbReference type="SUPFAM" id="SSF55729">
    <property type="entry name" value="Acyl-CoA N-acyltransferases (Nat)"/>
    <property type="match status" value="1"/>
</dbReference>
<dbReference type="OrthoDB" id="6293260at2"/>
<name>A0A0B2BZM5_9SPHN</name>
<dbReference type="PANTHER" id="PTHR43792">
    <property type="entry name" value="GNAT FAMILY, PUTATIVE (AFU_ORTHOLOGUE AFUA_3G00765)-RELATED-RELATED"/>
    <property type="match status" value="1"/>
</dbReference>
<evidence type="ECO:0000259" key="1">
    <source>
        <dbReference type="PROSITE" id="PS51186"/>
    </source>
</evidence>
<evidence type="ECO:0000313" key="2">
    <source>
        <dbReference type="EMBL" id="KHL25146.1"/>
    </source>
</evidence>
<proteinExistence type="predicted"/>
<dbReference type="Gene3D" id="3.40.630.30">
    <property type="match status" value="1"/>
</dbReference>
<protein>
    <recommendedName>
        <fullName evidence="1">N-acetyltransferase domain-containing protein</fullName>
    </recommendedName>
</protein>
<gene>
    <name evidence="2" type="ORF">PK98_12910</name>
</gene>
<feature type="domain" description="N-acetyltransferase" evidence="1">
    <location>
        <begin position="11"/>
        <end position="180"/>
    </location>
</feature>
<reference evidence="2 3" key="1">
    <citation type="submission" date="2014-11" db="EMBL/GenBank/DDBJ databases">
        <title>Draft genome sequence of Kirrobacter mercurialis.</title>
        <authorList>
            <person name="Coil D.A."/>
            <person name="Eisen J.A."/>
        </authorList>
    </citation>
    <scope>NUCLEOTIDE SEQUENCE [LARGE SCALE GENOMIC DNA]</scope>
    <source>
        <strain evidence="2 3">Coronado</strain>
    </source>
</reference>
<keyword evidence="3" id="KW-1185">Reference proteome</keyword>
<accession>A0A0B2BZM5</accession>
<dbReference type="InterPro" id="IPR016181">
    <property type="entry name" value="Acyl_CoA_acyltransferase"/>
</dbReference>
<dbReference type="STRING" id="1572751.PK98_12910"/>
<dbReference type="Proteomes" id="UP000030988">
    <property type="component" value="Unassembled WGS sequence"/>
</dbReference>
<dbReference type="EMBL" id="JTDN01000002">
    <property type="protein sequence ID" value="KHL25146.1"/>
    <property type="molecule type" value="Genomic_DNA"/>
</dbReference>
<evidence type="ECO:0000313" key="3">
    <source>
        <dbReference type="Proteomes" id="UP000030988"/>
    </source>
</evidence>
<dbReference type="PANTHER" id="PTHR43792:SF1">
    <property type="entry name" value="N-ACETYLTRANSFERASE DOMAIN-CONTAINING PROTEIN"/>
    <property type="match status" value="1"/>
</dbReference>
<dbReference type="InterPro" id="IPR051531">
    <property type="entry name" value="N-acetyltransferase"/>
</dbReference>
<dbReference type="PROSITE" id="PS51186">
    <property type="entry name" value="GNAT"/>
    <property type="match status" value="1"/>
</dbReference>
<dbReference type="RefSeq" id="WP_039097697.1">
    <property type="nucleotide sequence ID" value="NZ_JTDN01000002.1"/>
</dbReference>
<dbReference type="GO" id="GO:0016747">
    <property type="term" value="F:acyltransferase activity, transferring groups other than amino-acyl groups"/>
    <property type="evidence" value="ECO:0007669"/>
    <property type="project" value="InterPro"/>
</dbReference>
<organism evidence="2 3">
    <name type="scientific">Croceibacterium mercuriale</name>
    <dbReference type="NCBI Taxonomy" id="1572751"/>
    <lineage>
        <taxon>Bacteria</taxon>
        <taxon>Pseudomonadati</taxon>
        <taxon>Pseudomonadota</taxon>
        <taxon>Alphaproteobacteria</taxon>
        <taxon>Sphingomonadales</taxon>
        <taxon>Erythrobacteraceae</taxon>
        <taxon>Croceibacterium</taxon>
    </lineage>
</organism>
<dbReference type="Pfam" id="PF13302">
    <property type="entry name" value="Acetyltransf_3"/>
    <property type="match status" value="1"/>
</dbReference>
<dbReference type="InterPro" id="IPR000182">
    <property type="entry name" value="GNAT_dom"/>
</dbReference>
<dbReference type="AlphaFoldDB" id="A0A0B2BZM5"/>
<sequence>MPDFTLSTPRLVLREWREADVAPFHAMCRDPLVMRFVGPDLTRRQAAGEIAQYRQERRRDGHSFMAVEHRTSGRFIGFCGIRRGCPGTPLAGQPELGWRLAKRAWGQGYAREAAAAAITWGFGHLADERLMAMTAPANNRSWGLMLRLGMEHRPELDFGHSRRTGARVHRPHVVFSVNRTGWTAA</sequence>